<comment type="caution">
    <text evidence="1">The sequence shown here is derived from an EMBL/GenBank/DDBJ whole genome shotgun (WGS) entry which is preliminary data.</text>
</comment>
<dbReference type="AlphaFoldDB" id="A0A8J2BKE3"/>
<keyword evidence="2" id="KW-1185">Reference proteome</keyword>
<protein>
    <submittedName>
        <fullName evidence="1">Uncharacterized protein</fullName>
    </submittedName>
</protein>
<proteinExistence type="predicted"/>
<dbReference type="EMBL" id="CAJNOB010000045">
    <property type="protein sequence ID" value="CAF0702442.1"/>
    <property type="molecule type" value="Genomic_DNA"/>
</dbReference>
<dbReference type="Proteomes" id="UP000663859">
    <property type="component" value="Unassembled WGS sequence"/>
</dbReference>
<accession>A0A8J2BKE3</accession>
<name>A0A8J2BKE3_9BACT</name>
<sequence length="94" mass="10007">MPTRNGACVTVAPYLQAIRRSIYGAYMVVSTAGGWGRLRAAHARSEGNRLRASVSENAGLGAIGALPEEWRRALRRQRCSAGVPDALPGKGMIV</sequence>
<evidence type="ECO:0000313" key="1">
    <source>
        <dbReference type="EMBL" id="CAF0702442.1"/>
    </source>
</evidence>
<gene>
    <name evidence="1" type="ORF">MPNT_50076</name>
</gene>
<reference evidence="1" key="1">
    <citation type="submission" date="2021-02" db="EMBL/GenBank/DDBJ databases">
        <authorList>
            <person name="Cremers G."/>
            <person name="Picone N."/>
        </authorList>
    </citation>
    <scope>NUCLEOTIDE SEQUENCE</scope>
    <source>
        <strain evidence="1">PQ17</strain>
    </source>
</reference>
<organism evidence="1 2">
    <name type="scientific">Candidatus Methylacidithermus pantelleriae</name>
    <dbReference type="NCBI Taxonomy" id="2744239"/>
    <lineage>
        <taxon>Bacteria</taxon>
        <taxon>Pseudomonadati</taxon>
        <taxon>Verrucomicrobiota</taxon>
        <taxon>Methylacidiphilae</taxon>
        <taxon>Methylacidiphilales</taxon>
        <taxon>Methylacidiphilaceae</taxon>
        <taxon>Candidatus Methylacidithermus</taxon>
    </lineage>
</organism>
<evidence type="ECO:0000313" key="2">
    <source>
        <dbReference type="Proteomes" id="UP000663859"/>
    </source>
</evidence>